<reference evidence="9 10" key="1">
    <citation type="submission" date="2020-05" db="EMBL/GenBank/DDBJ databases">
        <title>Parvularcula mediterraneae sp. nov., isolated from polypropylene straw from shallow seawater of the seashore of Laganas in Zakynthos island, Greece.</title>
        <authorList>
            <person name="Szabo I."/>
            <person name="Al-Omari J."/>
            <person name="Rado J."/>
            <person name="Szerdahelyi G.S."/>
        </authorList>
    </citation>
    <scope>NUCLEOTIDE SEQUENCE [LARGE SCALE GENOMIC DNA]</scope>
    <source>
        <strain evidence="9 10">ZS-1/3</strain>
    </source>
</reference>
<keyword evidence="6" id="KW-0411">Iron-sulfur</keyword>
<comment type="caution">
    <text evidence="9">The sequence shown here is derived from an EMBL/GenBank/DDBJ whole genome shotgun (WGS) entry which is preliminary data.</text>
</comment>
<sequence>MYRYDDIDRAIVRDRVSEFRRQVERRVSGAITEDEFKPLRLMNGLYLQLHAYMLRVAVPYGTLNPDQLRVLASIARDYDKGYAHVSTRQNFQFNWPKLADTPDILERLAEAEMHAIQTSGNCIRNTTTDHFAGAAQGEVEDPRITCEVIRQWSTFHPEFTFLPRKFKIAVSATEHDRAAIQVHDIGLQLVKNDAGEPGYKVLVGGGQGRTPMIGEWLHDFLPQAELLSYLEAILRVYNVYGRRDNMYKARIKILVSEMGLDDFRAAVEREFEHFRAMGPGGSIDLPEEERARIAGYFAPPALPERAGASEAFDNALASDKDFARWVRHNLHPHKEEGYVSATVSLKPTGAPPGDITDTQLEVLADIAERFGYSDVRTTHEQNMVLPHLALDDLYAVYQELDDAGLATANAGLLSDIIACPGLDYCNLANTRSIPVANRIQERFEDIDAQSEIGELKIKISGCINACGHHHVGHIGILGVDKKGEEFYQLTLGGSADERASIGEVVGRGLSTDEVVDAVERVISRYLDLRQSADERFIDAYRRLGAEPFKEALYAEAA</sequence>
<evidence type="ECO:0000256" key="6">
    <source>
        <dbReference type="ARBA" id="ARBA00023014"/>
    </source>
</evidence>
<gene>
    <name evidence="9" type="ORF">HK107_05480</name>
</gene>
<protein>
    <submittedName>
        <fullName evidence="9">Nitrite/sulfite reductase</fullName>
    </submittedName>
</protein>
<evidence type="ECO:0000313" key="9">
    <source>
        <dbReference type="EMBL" id="NNU15770.1"/>
    </source>
</evidence>
<proteinExistence type="predicted"/>
<dbReference type="GO" id="GO:0020037">
    <property type="term" value="F:heme binding"/>
    <property type="evidence" value="ECO:0007669"/>
    <property type="project" value="InterPro"/>
</dbReference>
<dbReference type="InterPro" id="IPR051329">
    <property type="entry name" value="NIR_SIR_4Fe-4S"/>
</dbReference>
<keyword evidence="1" id="KW-0004">4Fe-4S</keyword>
<dbReference type="GO" id="GO:0046872">
    <property type="term" value="F:metal ion binding"/>
    <property type="evidence" value="ECO:0007669"/>
    <property type="project" value="UniProtKB-KW"/>
</dbReference>
<organism evidence="9 10">
    <name type="scientific">Parvularcula mediterranea</name>
    <dbReference type="NCBI Taxonomy" id="2732508"/>
    <lineage>
        <taxon>Bacteria</taxon>
        <taxon>Pseudomonadati</taxon>
        <taxon>Pseudomonadota</taxon>
        <taxon>Alphaproteobacteria</taxon>
        <taxon>Parvularculales</taxon>
        <taxon>Parvularculaceae</taxon>
        <taxon>Parvularcula</taxon>
    </lineage>
</organism>
<dbReference type="InterPro" id="IPR036136">
    <property type="entry name" value="Nit/Sulf_reduc_fer-like_dom_sf"/>
</dbReference>
<evidence type="ECO:0000256" key="1">
    <source>
        <dbReference type="ARBA" id="ARBA00022485"/>
    </source>
</evidence>
<evidence type="ECO:0000259" key="8">
    <source>
        <dbReference type="Pfam" id="PF03460"/>
    </source>
</evidence>
<dbReference type="PANTHER" id="PTHR32439">
    <property type="entry name" value="FERREDOXIN--NITRITE REDUCTASE, CHLOROPLASTIC"/>
    <property type="match status" value="1"/>
</dbReference>
<keyword evidence="3" id="KW-0479">Metal-binding</keyword>
<accession>A0A7Y3W4H8</accession>
<keyword evidence="4" id="KW-0560">Oxidoreductase</keyword>
<dbReference type="Pfam" id="PF01077">
    <property type="entry name" value="NIR_SIR"/>
    <property type="match status" value="2"/>
</dbReference>
<dbReference type="Pfam" id="PF03460">
    <property type="entry name" value="NIR_SIR_ferr"/>
    <property type="match status" value="2"/>
</dbReference>
<feature type="domain" description="Nitrite/sulphite reductase 4Fe-4S" evidence="7">
    <location>
        <begin position="415"/>
        <end position="552"/>
    </location>
</feature>
<dbReference type="Gene3D" id="3.90.480.20">
    <property type="match status" value="1"/>
</dbReference>
<dbReference type="EMBL" id="JABFCX010000002">
    <property type="protein sequence ID" value="NNU15770.1"/>
    <property type="molecule type" value="Genomic_DNA"/>
</dbReference>
<evidence type="ECO:0000259" key="7">
    <source>
        <dbReference type="Pfam" id="PF01077"/>
    </source>
</evidence>
<evidence type="ECO:0000256" key="2">
    <source>
        <dbReference type="ARBA" id="ARBA00022617"/>
    </source>
</evidence>
<evidence type="ECO:0000256" key="3">
    <source>
        <dbReference type="ARBA" id="ARBA00022723"/>
    </source>
</evidence>
<name>A0A7Y3W4H8_9PROT</name>
<dbReference type="AlphaFoldDB" id="A0A7Y3W4H8"/>
<feature type="domain" description="Nitrite/Sulfite reductase ferredoxin-like" evidence="8">
    <location>
        <begin position="52"/>
        <end position="111"/>
    </location>
</feature>
<evidence type="ECO:0000313" key="10">
    <source>
        <dbReference type="Proteomes" id="UP000536835"/>
    </source>
</evidence>
<evidence type="ECO:0000256" key="4">
    <source>
        <dbReference type="ARBA" id="ARBA00023002"/>
    </source>
</evidence>
<keyword evidence="2" id="KW-0349">Heme</keyword>
<feature type="domain" description="Nitrite/Sulfite reductase ferredoxin-like" evidence="8">
    <location>
        <begin position="350"/>
        <end position="402"/>
    </location>
</feature>
<dbReference type="PANTHER" id="PTHR32439:SF9">
    <property type="entry name" value="BLR3264 PROTEIN"/>
    <property type="match status" value="1"/>
</dbReference>
<dbReference type="SUPFAM" id="SSF56014">
    <property type="entry name" value="Nitrite and sulphite reductase 4Fe-4S domain-like"/>
    <property type="match status" value="2"/>
</dbReference>
<dbReference type="RefSeq" id="WP_173197460.1">
    <property type="nucleotide sequence ID" value="NZ_JABFCX010000002.1"/>
</dbReference>
<dbReference type="GO" id="GO:0051539">
    <property type="term" value="F:4 iron, 4 sulfur cluster binding"/>
    <property type="evidence" value="ECO:0007669"/>
    <property type="project" value="UniProtKB-KW"/>
</dbReference>
<dbReference type="GO" id="GO:0016491">
    <property type="term" value="F:oxidoreductase activity"/>
    <property type="evidence" value="ECO:0007669"/>
    <property type="project" value="UniProtKB-KW"/>
</dbReference>
<dbReference type="Gene3D" id="3.30.413.10">
    <property type="entry name" value="Sulfite Reductase Hemoprotein, domain 1"/>
    <property type="match status" value="2"/>
</dbReference>
<dbReference type="InterPro" id="IPR006067">
    <property type="entry name" value="NO2/SO3_Rdtase_4Fe4S_dom"/>
</dbReference>
<evidence type="ECO:0000256" key="5">
    <source>
        <dbReference type="ARBA" id="ARBA00023004"/>
    </source>
</evidence>
<dbReference type="SUPFAM" id="SSF55124">
    <property type="entry name" value="Nitrite/Sulfite reductase N-terminal domain-like"/>
    <property type="match status" value="2"/>
</dbReference>
<feature type="domain" description="Nitrite/sulphite reductase 4Fe-4S" evidence="7">
    <location>
        <begin position="119"/>
        <end position="273"/>
    </location>
</feature>
<dbReference type="Proteomes" id="UP000536835">
    <property type="component" value="Unassembled WGS sequence"/>
</dbReference>
<keyword evidence="5" id="KW-0408">Iron</keyword>
<dbReference type="InterPro" id="IPR045854">
    <property type="entry name" value="NO2/SO3_Rdtase_4Fe4S_sf"/>
</dbReference>
<keyword evidence="10" id="KW-1185">Reference proteome</keyword>
<dbReference type="InterPro" id="IPR005117">
    <property type="entry name" value="NiRdtase/SiRdtase_haem-b_fer"/>
</dbReference>
<dbReference type="Gene3D" id="3.90.480.10">
    <property type="entry name" value="Sulfite Reductase Hemoprotein,Domain 2"/>
    <property type="match status" value="1"/>
</dbReference>